<comment type="caution">
    <text evidence="1">The sequence shown here is derived from an EMBL/GenBank/DDBJ whole genome shotgun (WGS) entry which is preliminary data.</text>
</comment>
<keyword evidence="2" id="KW-1185">Reference proteome</keyword>
<protein>
    <submittedName>
        <fullName evidence="1">Uncharacterized protein</fullName>
    </submittedName>
</protein>
<evidence type="ECO:0000313" key="2">
    <source>
        <dbReference type="Proteomes" id="UP001472677"/>
    </source>
</evidence>
<reference evidence="1 2" key="1">
    <citation type="journal article" date="2024" name="G3 (Bethesda)">
        <title>Genome assembly of Hibiscus sabdariffa L. provides insights into metabolisms of medicinal natural products.</title>
        <authorList>
            <person name="Kim T."/>
        </authorList>
    </citation>
    <scope>NUCLEOTIDE SEQUENCE [LARGE SCALE GENOMIC DNA]</scope>
    <source>
        <strain evidence="1">TK-2024</strain>
        <tissue evidence="1">Old leaves</tissue>
    </source>
</reference>
<evidence type="ECO:0000313" key="1">
    <source>
        <dbReference type="EMBL" id="KAK8519046.1"/>
    </source>
</evidence>
<dbReference type="EMBL" id="JBBPBM010000052">
    <property type="protein sequence ID" value="KAK8519046.1"/>
    <property type="molecule type" value="Genomic_DNA"/>
</dbReference>
<accession>A0ABR2CI14</accession>
<sequence length="124" mass="14344">MMAKKKRNTTRNFVYSKMKHGNKQETFDSMTLEMVQFYTSLIGTTDPHVNSCSLNDLQALMPYILSSDAWTESQCCKNRSEFFASGMSEEQIEKVCRATGFIPVRYLEIPLVTRKSQKMIAFLY</sequence>
<proteinExistence type="predicted"/>
<dbReference type="Proteomes" id="UP001472677">
    <property type="component" value="Unassembled WGS sequence"/>
</dbReference>
<organism evidence="1 2">
    <name type="scientific">Hibiscus sabdariffa</name>
    <name type="common">roselle</name>
    <dbReference type="NCBI Taxonomy" id="183260"/>
    <lineage>
        <taxon>Eukaryota</taxon>
        <taxon>Viridiplantae</taxon>
        <taxon>Streptophyta</taxon>
        <taxon>Embryophyta</taxon>
        <taxon>Tracheophyta</taxon>
        <taxon>Spermatophyta</taxon>
        <taxon>Magnoliopsida</taxon>
        <taxon>eudicotyledons</taxon>
        <taxon>Gunneridae</taxon>
        <taxon>Pentapetalae</taxon>
        <taxon>rosids</taxon>
        <taxon>malvids</taxon>
        <taxon>Malvales</taxon>
        <taxon>Malvaceae</taxon>
        <taxon>Malvoideae</taxon>
        <taxon>Hibiscus</taxon>
    </lineage>
</organism>
<name>A0ABR2CI14_9ROSI</name>
<gene>
    <name evidence="1" type="ORF">V6N12_012278</name>
</gene>